<comment type="caution">
    <text evidence="2">The sequence shown here is derived from an EMBL/GenBank/DDBJ whole genome shotgun (WGS) entry which is preliminary data.</text>
</comment>
<feature type="transmembrane region" description="Helical" evidence="1">
    <location>
        <begin position="327"/>
        <end position="349"/>
    </location>
</feature>
<proteinExistence type="predicted"/>
<sequence>MRAACRRGARIALTLVFFVSLGLAGWNAWQLATSPLGGIIVARSEAEISARLERLLAKEVTPEALDHRLSEHLAAQPRNWAAIDALMKLAEERGVVPSPGVQAALAAAETQDRGLLNTGLDCVACAWDPAKCDLSAVMLCQVAVAVVPFGDTVSVVRESGHLALGQPVDEIDLALSTIGLAASLAVPMTAGASALVDAAAGVMRTAYRMGALSEPVVATLRKGARSGIDWARVAQLRPGHGFADELASTIRPGALLPAAAFLEKAGGLVKSAGPADAVFMLGKVERAEDVKVLATAAKPLGARAAGTVEWVGIERLGKVVTRWSDEVWFLISSAISAIMALCGLLLAFAKSVSLRALRRLAR</sequence>
<reference evidence="2 3" key="1">
    <citation type="submission" date="2017-08" db="EMBL/GenBank/DDBJ databases">
        <title>Infants hospitalized years apart are colonized by the same room-sourced microbial strains.</title>
        <authorList>
            <person name="Brooks B."/>
            <person name="Olm M.R."/>
            <person name="Firek B.A."/>
            <person name="Baker R."/>
            <person name="Thomas B.C."/>
            <person name="Morowitz M.J."/>
            <person name="Banfield J.F."/>
        </authorList>
    </citation>
    <scope>NUCLEOTIDE SEQUENCE [LARGE SCALE GENOMIC DNA]</scope>
    <source>
        <strain evidence="2">S2_005_002_R2_34</strain>
    </source>
</reference>
<protein>
    <submittedName>
        <fullName evidence="2">Uncharacterized protein</fullName>
    </submittedName>
</protein>
<organism evidence="2 3">
    <name type="scientific">Rhodovulum sulfidophilum</name>
    <name type="common">Rhodobacter sulfidophilus</name>
    <dbReference type="NCBI Taxonomy" id="35806"/>
    <lineage>
        <taxon>Bacteria</taxon>
        <taxon>Pseudomonadati</taxon>
        <taxon>Pseudomonadota</taxon>
        <taxon>Alphaproteobacteria</taxon>
        <taxon>Rhodobacterales</taxon>
        <taxon>Paracoccaceae</taxon>
        <taxon>Rhodovulum</taxon>
    </lineage>
</organism>
<dbReference type="EMBL" id="QFPW01000019">
    <property type="protein sequence ID" value="PZQ46970.1"/>
    <property type="molecule type" value="Genomic_DNA"/>
</dbReference>
<keyword evidence="1" id="KW-0812">Transmembrane</keyword>
<name>A0A2W5Q6F1_RHOSU</name>
<keyword evidence="1" id="KW-1133">Transmembrane helix</keyword>
<dbReference type="AlphaFoldDB" id="A0A2W5Q6F1"/>
<evidence type="ECO:0000256" key="1">
    <source>
        <dbReference type="SAM" id="Phobius"/>
    </source>
</evidence>
<accession>A0A2W5Q6F1</accession>
<dbReference type="Proteomes" id="UP000249185">
    <property type="component" value="Unassembled WGS sequence"/>
</dbReference>
<evidence type="ECO:0000313" key="3">
    <source>
        <dbReference type="Proteomes" id="UP000249185"/>
    </source>
</evidence>
<evidence type="ECO:0000313" key="2">
    <source>
        <dbReference type="EMBL" id="PZQ46970.1"/>
    </source>
</evidence>
<gene>
    <name evidence="2" type="ORF">DI556_18445</name>
</gene>
<keyword evidence="1" id="KW-0472">Membrane</keyword>